<evidence type="ECO:0000313" key="2">
    <source>
        <dbReference type="WBParaSite" id="PDA_v2.g28314.t1"/>
    </source>
</evidence>
<protein>
    <submittedName>
        <fullName evidence="2">YqaJ viral recombinase domain-containing protein</fullName>
    </submittedName>
</protein>
<keyword evidence="1" id="KW-1185">Reference proteome</keyword>
<dbReference type="Proteomes" id="UP000887578">
    <property type="component" value="Unplaced"/>
</dbReference>
<sequence length="258" mass="30415">MLFLRYDLLSFYTYKIEDNSFITNCNTLKALTKGSNCSFVLFKAKKIVNSISKTFYILHAEDHPKFIPTEKIKQNIHAQKCLEATLKSEIDEYHIFGCYHKSLTEENSSVNIYYTHQIDLLDDEMNPIEVKALYLPANSRKTLRQKLSEYDIGINTLLQCRIGRIGKVIFGLHDNVDARLIQMNLTHSDMEKCFKCDIEEIKRKVDSRLAKMQQRLQNIIAKYWEKNLEAVRIRLNAKNEWMFEEINLEKLLETYNQL</sequence>
<evidence type="ECO:0000313" key="1">
    <source>
        <dbReference type="Proteomes" id="UP000887578"/>
    </source>
</evidence>
<accession>A0A914Q9X3</accession>
<proteinExistence type="predicted"/>
<dbReference type="WBParaSite" id="PDA_v2.g28314.t1">
    <property type="protein sequence ID" value="PDA_v2.g28314.t1"/>
    <property type="gene ID" value="PDA_v2.g28314"/>
</dbReference>
<reference evidence="2" key="1">
    <citation type="submission" date="2022-11" db="UniProtKB">
        <authorList>
            <consortium name="WormBaseParasite"/>
        </authorList>
    </citation>
    <scope>IDENTIFICATION</scope>
</reference>
<name>A0A914Q9X3_9BILA</name>
<organism evidence="1 2">
    <name type="scientific">Panagrolaimus davidi</name>
    <dbReference type="NCBI Taxonomy" id="227884"/>
    <lineage>
        <taxon>Eukaryota</taxon>
        <taxon>Metazoa</taxon>
        <taxon>Ecdysozoa</taxon>
        <taxon>Nematoda</taxon>
        <taxon>Chromadorea</taxon>
        <taxon>Rhabditida</taxon>
        <taxon>Tylenchina</taxon>
        <taxon>Panagrolaimomorpha</taxon>
        <taxon>Panagrolaimoidea</taxon>
        <taxon>Panagrolaimidae</taxon>
        <taxon>Panagrolaimus</taxon>
    </lineage>
</organism>
<dbReference type="AlphaFoldDB" id="A0A914Q9X3"/>